<reference evidence="11" key="3">
    <citation type="submission" date="2025-08" db="UniProtKB">
        <authorList>
            <consortium name="Ensembl"/>
        </authorList>
    </citation>
    <scope>IDENTIFICATION</scope>
    <source>
        <strain evidence="11">JP 163 A</strain>
    </source>
</reference>
<dbReference type="InterPro" id="IPR013041">
    <property type="entry name" value="Clathrin_app_Ig-like_sf"/>
</dbReference>
<dbReference type="GO" id="GO:0030276">
    <property type="term" value="F:clathrin binding"/>
    <property type="evidence" value="ECO:0007669"/>
    <property type="project" value="InterPro"/>
</dbReference>
<organism evidence="11 12">
    <name type="scientific">Xiphophorus maculatus</name>
    <name type="common">Southern platyfish</name>
    <name type="synonym">Platypoecilus maculatus</name>
    <dbReference type="NCBI Taxonomy" id="8083"/>
    <lineage>
        <taxon>Eukaryota</taxon>
        <taxon>Metazoa</taxon>
        <taxon>Chordata</taxon>
        <taxon>Craniata</taxon>
        <taxon>Vertebrata</taxon>
        <taxon>Euteleostomi</taxon>
        <taxon>Actinopterygii</taxon>
        <taxon>Neopterygii</taxon>
        <taxon>Teleostei</taxon>
        <taxon>Neoteleostei</taxon>
        <taxon>Acanthomorphata</taxon>
        <taxon>Ovalentaria</taxon>
        <taxon>Atherinomorphae</taxon>
        <taxon>Cyprinodontiformes</taxon>
        <taxon>Poeciliidae</taxon>
        <taxon>Poeciliinae</taxon>
        <taxon>Xiphophorus</taxon>
    </lineage>
</organism>
<dbReference type="SMART" id="SM01020">
    <property type="entry name" value="B2-adapt-app_C"/>
    <property type="match status" value="1"/>
</dbReference>
<sequence length="949" mass="104141">MTDSKYFTTTKKGEIFELKAELNSDKKEKKKEAVKKVIASMTVGKDVSALFPDVVNCMQTDNLELKKLVYLYLMNYAKSQPDMAIMAVNTFVKDCEDPNPLIRALAVRTMGCIRVDKITEYLCEPLRKCLKDEDPYVRKTAAVCVAKLHDINAQLVEDQGFLDTLKDLISDSNPMVVANAVAALSEIAESHPNSNLLDLNPQTINKLLTALNECTEWGQIFILDCLANYTPRDDRESQSICERVTPRLSHANSAVVLSAVKVLMKFMEMLPKDLDYYGTLLKKLAPPLVTLLSAEPELQYVALRNINLIVQRRPEILKHEMKVFFVKYNDPIYVKLEKLDIMIRLASQANIAQVLAELKEYATEVDVDFVRKAVRAIGRCAIKVEQSAERCVSTLLDLIQTKVNYVVQEAIVVIKDIFRKYPNKYESVIATLCENLDSLDEPEARAAMIWIVGEYAERIDNADELLESFLEGFHDESTQVQLQLLTAIVKLFLKKPTETQELVQQVLSLATQDSDNPDLRDRGYIYWRLLSTDPVAAKEVVLAEKPLISEETDLIEPTLLEELICHIGTLASVYHKPPSAFVEGSRGVQHKRLPGSAGSGESVESPDTGSAAGVSDAPPAVIPSQGDLLGDLLNLDLTPPATTGPPPPATSGMQLGAMDLLGGGLDSLLGGDLGGSSAMGAGFGAPPAAPAASFSAPVSGGLDDLFDLGGGVGMPMGAYSPPKTVWLPAMKGKGLEISGTFARRAGVIQMEMTLTNKAMSVMTDFAIQFNRNSFGLAPAGPLQVLTPLSPNQSIEVTLPLNTVGPVMKMDPLNNLQVAVKNNIDVFYFSCQYPISMLFVEDGKMERQVFLATWKDISNDNEAQFQIKDCHLSSDAVSNKLQGSNIFTIAKRTVDGQDMLYQSTKLSNGIWVLAELRVQTGNPTFTVCLKCRAPEVSQCVFQSYDAVLKN</sequence>
<dbReference type="Gene3D" id="2.60.40.1150">
    <property type="match status" value="1"/>
</dbReference>
<keyword evidence="3 7" id="KW-0653">Protein transport</keyword>
<dbReference type="InterPro" id="IPR016024">
    <property type="entry name" value="ARM-type_fold"/>
</dbReference>
<keyword evidence="4" id="KW-0007">Acetylation</keyword>
<feature type="domain" description="Clathrin adaptor alpha/beta/gamma-adaptin appendage Ig-like subdomain" evidence="9">
    <location>
        <begin position="719"/>
        <end position="829"/>
    </location>
</feature>
<dbReference type="Proteomes" id="UP000002852">
    <property type="component" value="Unassembled WGS sequence"/>
</dbReference>
<evidence type="ECO:0000256" key="3">
    <source>
        <dbReference type="ARBA" id="ARBA00022927"/>
    </source>
</evidence>
<dbReference type="InterPro" id="IPR026739">
    <property type="entry name" value="AP_beta"/>
</dbReference>
<feature type="domain" description="Beta-adaptin appendage C-terminal subdomain" evidence="10">
    <location>
        <begin position="838"/>
        <end position="948"/>
    </location>
</feature>
<name>A0A3B5PN58_XIPMA</name>
<dbReference type="SUPFAM" id="SSF55711">
    <property type="entry name" value="Subdomain of clathrin and coatomer appendage domain"/>
    <property type="match status" value="1"/>
</dbReference>
<reference evidence="12" key="2">
    <citation type="journal article" date="2013" name="Nat. Genet.">
        <title>The genome of the platyfish, Xiphophorus maculatus, provides insights into evolutionary adaptation and several complex traits.</title>
        <authorList>
            <person name="Schartl M."/>
            <person name="Walter R.B."/>
            <person name="Shen Y."/>
            <person name="Garcia T."/>
            <person name="Catchen J."/>
            <person name="Amores A."/>
            <person name="Braasch I."/>
            <person name="Chalopin D."/>
            <person name="Volff J.N."/>
            <person name="Lesch K.P."/>
            <person name="Bisazza A."/>
            <person name="Minx P."/>
            <person name="Hillier L."/>
            <person name="Wilson R.K."/>
            <person name="Fuerstenberg S."/>
            <person name="Boore J."/>
            <person name="Searle S."/>
            <person name="Postlethwait J.H."/>
            <person name="Warren W.C."/>
        </authorList>
    </citation>
    <scope>NUCLEOTIDE SEQUENCE [LARGE SCALE GENOMIC DNA]</scope>
    <source>
        <strain evidence="12">JP 163 A</strain>
    </source>
</reference>
<dbReference type="FunFam" id="3.30.310.10:FF:000003">
    <property type="entry name" value="AP complex subunit beta"/>
    <property type="match status" value="1"/>
</dbReference>
<dbReference type="Pfam" id="PF02883">
    <property type="entry name" value="Alpha_adaptinC2"/>
    <property type="match status" value="1"/>
</dbReference>
<dbReference type="InterPro" id="IPR015151">
    <property type="entry name" value="B-adaptin_app_sub_C"/>
</dbReference>
<evidence type="ECO:0000259" key="9">
    <source>
        <dbReference type="SMART" id="SM00809"/>
    </source>
</evidence>
<feature type="region of interest" description="Disordered" evidence="8">
    <location>
        <begin position="584"/>
        <end position="620"/>
    </location>
</feature>
<dbReference type="GO" id="GO:0031410">
    <property type="term" value="C:cytoplasmic vesicle"/>
    <property type="evidence" value="ECO:0007669"/>
    <property type="project" value="UniProtKB-ARBA"/>
</dbReference>
<dbReference type="PIRSF" id="PIRSF002291">
    <property type="entry name" value="AP_complex_beta"/>
    <property type="match status" value="1"/>
</dbReference>
<dbReference type="GO" id="GO:0016192">
    <property type="term" value="P:vesicle-mediated transport"/>
    <property type="evidence" value="ECO:0007669"/>
    <property type="project" value="InterPro"/>
</dbReference>
<dbReference type="InterPro" id="IPR012295">
    <property type="entry name" value="TBP_dom_sf"/>
</dbReference>
<dbReference type="Pfam" id="PF09066">
    <property type="entry name" value="B2-adapt-app_C"/>
    <property type="match status" value="1"/>
</dbReference>
<dbReference type="SMART" id="SM00809">
    <property type="entry name" value="Alpha_adaptinC2"/>
    <property type="match status" value="1"/>
</dbReference>
<comment type="similarity">
    <text evidence="1 7">Belongs to the adaptor complexes large subunit family.</text>
</comment>
<keyword evidence="2 7" id="KW-0813">Transport</keyword>
<dbReference type="SUPFAM" id="SSF49348">
    <property type="entry name" value="Clathrin adaptor appendage domain"/>
    <property type="match status" value="1"/>
</dbReference>
<dbReference type="InterPro" id="IPR009028">
    <property type="entry name" value="Coatomer/calthrin_app_sub_C"/>
</dbReference>
<dbReference type="InterPro" id="IPR008152">
    <property type="entry name" value="Clathrin_a/b/g-adaptin_app_Ig"/>
</dbReference>
<dbReference type="GO" id="GO:0012505">
    <property type="term" value="C:endomembrane system"/>
    <property type="evidence" value="ECO:0007669"/>
    <property type="project" value="UniProtKB-SubCell"/>
</dbReference>
<evidence type="ECO:0000256" key="8">
    <source>
        <dbReference type="SAM" id="MobiDB-lite"/>
    </source>
</evidence>
<dbReference type="SUPFAM" id="SSF48371">
    <property type="entry name" value="ARM repeat"/>
    <property type="match status" value="1"/>
</dbReference>
<dbReference type="Pfam" id="PF01602">
    <property type="entry name" value="Adaptin_N"/>
    <property type="match status" value="1"/>
</dbReference>
<evidence type="ECO:0000256" key="2">
    <source>
        <dbReference type="ARBA" id="ARBA00022448"/>
    </source>
</evidence>
<evidence type="ECO:0000256" key="1">
    <source>
        <dbReference type="ARBA" id="ARBA00006613"/>
    </source>
</evidence>
<proteinExistence type="inferred from homology"/>
<evidence type="ECO:0000256" key="6">
    <source>
        <dbReference type="ARBA" id="ARBA00029433"/>
    </source>
</evidence>
<dbReference type="InterPro" id="IPR002553">
    <property type="entry name" value="Clathrin/coatomer_adapt-like_N"/>
</dbReference>
<keyword evidence="12" id="KW-1185">Reference proteome</keyword>
<dbReference type="AlphaFoldDB" id="A0A3B5PN58"/>
<dbReference type="InterPro" id="IPR013037">
    <property type="entry name" value="Clathrin_b-adaptin_app_Ig-like"/>
</dbReference>
<reference evidence="11" key="4">
    <citation type="submission" date="2025-09" db="UniProtKB">
        <authorList>
            <consortium name="Ensembl"/>
        </authorList>
    </citation>
    <scope>IDENTIFICATION</scope>
    <source>
        <strain evidence="11">JP 163 A</strain>
    </source>
</reference>
<accession>A0A3B5PN58</accession>
<dbReference type="FunFam" id="2.60.40.1150:FF:000001">
    <property type="entry name" value="AP complex subunit beta"/>
    <property type="match status" value="1"/>
</dbReference>
<dbReference type="GO" id="GO:0030131">
    <property type="term" value="C:clathrin adaptor complex"/>
    <property type="evidence" value="ECO:0007669"/>
    <property type="project" value="InterPro"/>
</dbReference>
<dbReference type="Ensembl" id="ENSXMAT00000029429.1">
    <property type="protein sequence ID" value="ENSXMAP00000020563.1"/>
    <property type="gene ID" value="ENSXMAG00000017916.2"/>
</dbReference>
<dbReference type="PANTHER" id="PTHR11134">
    <property type="entry name" value="ADAPTOR COMPLEX SUBUNIT BETA FAMILY MEMBER"/>
    <property type="match status" value="1"/>
</dbReference>
<dbReference type="InterPro" id="IPR000225">
    <property type="entry name" value="Armadillo"/>
</dbReference>
<dbReference type="Gene3D" id="3.30.310.10">
    <property type="entry name" value="TATA-Binding Protein"/>
    <property type="match status" value="1"/>
</dbReference>
<dbReference type="GeneTree" id="ENSGT00940000155991"/>
<reference evidence="12" key="1">
    <citation type="submission" date="2012-01" db="EMBL/GenBank/DDBJ databases">
        <authorList>
            <person name="Walter R."/>
            <person name="Schartl M."/>
            <person name="Warren W."/>
        </authorList>
    </citation>
    <scope>NUCLEOTIDE SEQUENCE [LARGE SCALE GENOMIC DNA]</scope>
    <source>
        <strain evidence="12">JP 163 A</strain>
    </source>
</reference>
<evidence type="ECO:0000259" key="10">
    <source>
        <dbReference type="SMART" id="SM01020"/>
    </source>
</evidence>
<evidence type="ECO:0000256" key="7">
    <source>
        <dbReference type="PIRNR" id="PIRNR002291"/>
    </source>
</evidence>
<dbReference type="InterPro" id="IPR011989">
    <property type="entry name" value="ARM-like"/>
</dbReference>
<dbReference type="InterPro" id="IPR016342">
    <property type="entry name" value="AP_complex_bsu_1_2_4"/>
</dbReference>
<comment type="subcellular location">
    <subcellularLocation>
        <location evidence="6">Endomembrane system</location>
        <topology evidence="6">Peripheral membrane protein</topology>
        <orientation evidence="6">Cytoplasmic side</orientation>
    </subcellularLocation>
</comment>
<keyword evidence="5 7" id="KW-0472">Membrane</keyword>
<evidence type="ECO:0000256" key="5">
    <source>
        <dbReference type="ARBA" id="ARBA00023136"/>
    </source>
</evidence>
<protein>
    <recommendedName>
        <fullName evidence="7">AP complex subunit beta</fullName>
    </recommendedName>
</protein>
<evidence type="ECO:0000313" key="12">
    <source>
        <dbReference type="Proteomes" id="UP000002852"/>
    </source>
</evidence>
<feature type="region of interest" description="Disordered" evidence="8">
    <location>
        <begin position="632"/>
        <end position="656"/>
    </location>
</feature>
<dbReference type="Gene3D" id="1.25.10.10">
    <property type="entry name" value="Leucine-rich Repeat Variant"/>
    <property type="match status" value="1"/>
</dbReference>
<evidence type="ECO:0000313" key="11">
    <source>
        <dbReference type="Ensembl" id="ENSXMAP00000020563.1"/>
    </source>
</evidence>
<dbReference type="FunFam" id="1.25.10.10:FF:000002">
    <property type="entry name" value="AP complex subunit beta"/>
    <property type="match status" value="1"/>
</dbReference>
<dbReference type="GO" id="GO:0006886">
    <property type="term" value="P:intracellular protein transport"/>
    <property type="evidence" value="ECO:0007669"/>
    <property type="project" value="InterPro"/>
</dbReference>
<feature type="compositionally biased region" description="Low complexity" evidence="8">
    <location>
        <begin position="632"/>
        <end position="641"/>
    </location>
</feature>
<evidence type="ECO:0000256" key="4">
    <source>
        <dbReference type="ARBA" id="ARBA00022990"/>
    </source>
</evidence>
<dbReference type="SMART" id="SM00185">
    <property type="entry name" value="ARM"/>
    <property type="match status" value="2"/>
</dbReference>